<dbReference type="Pfam" id="PF01040">
    <property type="entry name" value="UbiA"/>
    <property type="match status" value="1"/>
</dbReference>
<dbReference type="InterPro" id="IPR000537">
    <property type="entry name" value="UbiA_prenyltransferase"/>
</dbReference>
<reference evidence="7" key="1">
    <citation type="submission" date="2020-06" db="EMBL/GenBank/DDBJ databases">
        <title>Nostoc edaphicum CCNP1411 genome.</title>
        <authorList>
            <person name="Fidor A."/>
            <person name="Grabski M."/>
            <person name="Gawor J."/>
            <person name="Gromadka R."/>
            <person name="Wegrzyn G."/>
            <person name="Mazur-Marzec H."/>
        </authorList>
    </citation>
    <scope>NUCLEOTIDE SEQUENCE [LARGE SCALE GENOMIC DNA]</scope>
    <source>
        <strain evidence="7">CCNP1411</strain>
    </source>
</reference>
<dbReference type="PANTHER" id="PTHR42723">
    <property type="entry name" value="CHLOROPHYLL SYNTHASE"/>
    <property type="match status" value="1"/>
</dbReference>
<feature type="transmembrane region" description="Helical" evidence="5">
    <location>
        <begin position="274"/>
        <end position="295"/>
    </location>
</feature>
<keyword evidence="6" id="KW-0808">Transferase</keyword>
<evidence type="ECO:0000256" key="5">
    <source>
        <dbReference type="SAM" id="Phobius"/>
    </source>
</evidence>
<feature type="transmembrane region" description="Helical" evidence="5">
    <location>
        <begin position="106"/>
        <end position="129"/>
    </location>
</feature>
<dbReference type="PANTHER" id="PTHR42723:SF1">
    <property type="entry name" value="CHLOROPHYLL SYNTHASE, CHLOROPLASTIC"/>
    <property type="match status" value="1"/>
</dbReference>
<name>A0A7D7LHI8_9NOSO</name>
<evidence type="ECO:0000256" key="2">
    <source>
        <dbReference type="ARBA" id="ARBA00022692"/>
    </source>
</evidence>
<gene>
    <name evidence="6" type="ORF">HUN01_32960</name>
</gene>
<comment type="subcellular location">
    <subcellularLocation>
        <location evidence="1">Membrane</location>
        <topology evidence="1">Multi-pass membrane protein</topology>
    </subcellularLocation>
</comment>
<keyword evidence="7" id="KW-1185">Reference proteome</keyword>
<organism evidence="6 7">
    <name type="scientific">Nostoc edaphicum CCNP1411</name>
    <dbReference type="NCBI Taxonomy" id="1472755"/>
    <lineage>
        <taxon>Bacteria</taxon>
        <taxon>Bacillati</taxon>
        <taxon>Cyanobacteriota</taxon>
        <taxon>Cyanophyceae</taxon>
        <taxon>Nostocales</taxon>
        <taxon>Nostocaceae</taxon>
        <taxon>Nostoc</taxon>
    </lineage>
</organism>
<dbReference type="KEGG" id="ned:HUN01_32960"/>
<dbReference type="GO" id="GO:0016765">
    <property type="term" value="F:transferase activity, transferring alkyl or aryl (other than methyl) groups"/>
    <property type="evidence" value="ECO:0007669"/>
    <property type="project" value="InterPro"/>
</dbReference>
<dbReference type="InterPro" id="IPR044878">
    <property type="entry name" value="UbiA_sf"/>
</dbReference>
<evidence type="ECO:0000313" key="7">
    <source>
        <dbReference type="Proteomes" id="UP000514713"/>
    </source>
</evidence>
<evidence type="ECO:0000313" key="6">
    <source>
        <dbReference type="EMBL" id="QMS92174.1"/>
    </source>
</evidence>
<accession>A0A7D7LHI8</accession>
<dbReference type="AlphaFoldDB" id="A0A7D7LHI8"/>
<keyword evidence="4 5" id="KW-0472">Membrane</keyword>
<feature type="transmembrane region" description="Helical" evidence="5">
    <location>
        <begin position="229"/>
        <end position="246"/>
    </location>
</feature>
<keyword evidence="3 5" id="KW-1133">Transmembrane helix</keyword>
<keyword evidence="2 5" id="KW-0812">Transmembrane</keyword>
<dbReference type="CDD" id="cd13965">
    <property type="entry name" value="PT_UbiA_3"/>
    <property type="match status" value="1"/>
</dbReference>
<protein>
    <submittedName>
        <fullName evidence="6">UbiA family prenyltransferase</fullName>
    </submittedName>
</protein>
<dbReference type="RefSeq" id="WP_181929688.1">
    <property type="nucleotide sequence ID" value="NZ_CP054698.1"/>
</dbReference>
<feature type="transmembrane region" description="Helical" evidence="5">
    <location>
        <begin position="301"/>
        <end position="320"/>
    </location>
</feature>
<dbReference type="Proteomes" id="UP000514713">
    <property type="component" value="Chromosome"/>
</dbReference>
<dbReference type="Gene3D" id="1.10.357.140">
    <property type="entry name" value="UbiA prenyltransferase"/>
    <property type="match status" value="1"/>
</dbReference>
<evidence type="ECO:0000256" key="3">
    <source>
        <dbReference type="ARBA" id="ARBA00022989"/>
    </source>
</evidence>
<dbReference type="InterPro" id="IPR050475">
    <property type="entry name" value="Prenyltransferase_related"/>
</dbReference>
<evidence type="ECO:0000256" key="1">
    <source>
        <dbReference type="ARBA" id="ARBA00004141"/>
    </source>
</evidence>
<sequence length="352" mass="39634">MSEKTLTNAVEAISQHKSLTQQINVVQVDLEELPDIAQEKLSFDIFPSAIAISNLILRALKLFFTNTAQELKINWLFIRRDITMSIVPGLLFTITALVNYPPTSLAHGISILAGSLIYFWLCITSFCISNQITDIEEDKINKPDRPLVQGIISYSGAQIRGYIFMMLFTAVAWWLGVIEWAILWQFSFIAHNNLGGAKHWMTKNVFSGFGIMSEMGAAWQIVAPISPVVWLWLVILCSACIILISVQDFRDIPGDQAIGRNTFPLAFGEDLSRILVSICFLAYPFLIHLCLMMPAGNTLVVMLWDIALFLLSCLIAVRLLVLRSYAADHKTYLLFTAWYCLLLTSSIFILRV</sequence>
<dbReference type="EMBL" id="CP054698">
    <property type="protein sequence ID" value="QMS92174.1"/>
    <property type="molecule type" value="Genomic_DNA"/>
</dbReference>
<feature type="transmembrane region" description="Helical" evidence="5">
    <location>
        <begin position="82"/>
        <end position="100"/>
    </location>
</feature>
<dbReference type="GO" id="GO:0016020">
    <property type="term" value="C:membrane"/>
    <property type="evidence" value="ECO:0007669"/>
    <property type="project" value="UniProtKB-SubCell"/>
</dbReference>
<evidence type="ECO:0000256" key="4">
    <source>
        <dbReference type="ARBA" id="ARBA00023136"/>
    </source>
</evidence>
<proteinExistence type="predicted"/>
<feature type="transmembrane region" description="Helical" evidence="5">
    <location>
        <begin position="332"/>
        <end position="350"/>
    </location>
</feature>
<feature type="transmembrane region" description="Helical" evidence="5">
    <location>
        <begin position="162"/>
        <end position="183"/>
    </location>
</feature>